<gene>
    <name evidence="3" type="ORF">AVEN_59187_1</name>
</gene>
<dbReference type="InterPro" id="IPR054323">
    <property type="entry name" value="SPMIP1_C"/>
</dbReference>
<dbReference type="PANTHER" id="PTHR35826">
    <property type="entry name" value="PROTEIN ATP6V1FNB-LIKE"/>
    <property type="match status" value="1"/>
</dbReference>
<dbReference type="AlphaFoldDB" id="A0A4Y2LSN5"/>
<organism evidence="3 4">
    <name type="scientific">Araneus ventricosus</name>
    <name type="common">Orbweaver spider</name>
    <name type="synonym">Epeira ventricosa</name>
    <dbReference type="NCBI Taxonomy" id="182803"/>
    <lineage>
        <taxon>Eukaryota</taxon>
        <taxon>Metazoa</taxon>
        <taxon>Ecdysozoa</taxon>
        <taxon>Arthropoda</taxon>
        <taxon>Chelicerata</taxon>
        <taxon>Arachnida</taxon>
        <taxon>Araneae</taxon>
        <taxon>Araneomorphae</taxon>
        <taxon>Entelegynae</taxon>
        <taxon>Araneoidea</taxon>
        <taxon>Araneidae</taxon>
        <taxon>Araneus</taxon>
    </lineage>
</organism>
<sequence>MITGSKLHHGSGKMFDPAFQKTFTEAIHKENDIRMKWNLKYGHRYRAASGVKWDEDPESSDEEGDIICLFDSQPEKSMPSKEERAWPASTTTDTRTVPRVEQPPAAMKPVGKESKQLLYHGISHDGEGRALYLNHRYKKTPMERFHFPIVSSWEYGWDYGQNESFYCPKHGWF</sequence>
<protein>
    <recommendedName>
        <fullName evidence="2">Sperm microtubule inner protein 1 C-terminal domain-containing protein</fullName>
    </recommendedName>
</protein>
<feature type="region of interest" description="Disordered" evidence="1">
    <location>
        <begin position="71"/>
        <end position="102"/>
    </location>
</feature>
<dbReference type="EMBL" id="BGPR01006269">
    <property type="protein sequence ID" value="GBN17532.1"/>
    <property type="molecule type" value="Genomic_DNA"/>
</dbReference>
<dbReference type="OrthoDB" id="410807at2759"/>
<dbReference type="Proteomes" id="UP000499080">
    <property type="component" value="Unassembled WGS sequence"/>
</dbReference>
<proteinExistence type="predicted"/>
<feature type="domain" description="Sperm microtubule inner protein 1 C-terminal" evidence="2">
    <location>
        <begin position="77"/>
        <end position="170"/>
    </location>
</feature>
<comment type="caution">
    <text evidence="3">The sequence shown here is derived from an EMBL/GenBank/DDBJ whole genome shotgun (WGS) entry which is preliminary data.</text>
</comment>
<name>A0A4Y2LSN5_ARAVE</name>
<accession>A0A4Y2LSN5</accession>
<reference evidence="3 4" key="1">
    <citation type="journal article" date="2019" name="Sci. Rep.">
        <title>Orb-weaving spider Araneus ventricosus genome elucidates the spidroin gene catalogue.</title>
        <authorList>
            <person name="Kono N."/>
            <person name="Nakamura H."/>
            <person name="Ohtoshi R."/>
            <person name="Moran D.A.P."/>
            <person name="Shinohara A."/>
            <person name="Yoshida Y."/>
            <person name="Fujiwara M."/>
            <person name="Mori M."/>
            <person name="Tomita M."/>
            <person name="Arakawa K."/>
        </authorList>
    </citation>
    <scope>NUCLEOTIDE SEQUENCE [LARGE SCALE GENOMIC DNA]</scope>
</reference>
<dbReference type="PANTHER" id="PTHR35826:SF1">
    <property type="entry name" value="PROTEIN ATP6V1FNB-LIKE"/>
    <property type="match status" value="1"/>
</dbReference>
<evidence type="ECO:0000259" key="2">
    <source>
        <dbReference type="Pfam" id="PF22589"/>
    </source>
</evidence>
<evidence type="ECO:0000256" key="1">
    <source>
        <dbReference type="SAM" id="MobiDB-lite"/>
    </source>
</evidence>
<evidence type="ECO:0000313" key="3">
    <source>
        <dbReference type="EMBL" id="GBN17532.1"/>
    </source>
</evidence>
<evidence type="ECO:0000313" key="4">
    <source>
        <dbReference type="Proteomes" id="UP000499080"/>
    </source>
</evidence>
<dbReference type="Pfam" id="PF22589">
    <property type="entry name" value="SPMIP1"/>
    <property type="match status" value="1"/>
</dbReference>
<keyword evidence="4" id="KW-1185">Reference proteome</keyword>